<name>A0A645EWX1_9ZZZZ</name>
<accession>A0A645EWX1</accession>
<comment type="caution">
    <text evidence="1">The sequence shown here is derived from an EMBL/GenBank/DDBJ whole genome shotgun (WGS) entry which is preliminary data.</text>
</comment>
<dbReference type="EMBL" id="VSSQ01052436">
    <property type="protein sequence ID" value="MPN06525.1"/>
    <property type="molecule type" value="Genomic_DNA"/>
</dbReference>
<protein>
    <submittedName>
        <fullName evidence="1">Uncharacterized protein</fullName>
    </submittedName>
</protein>
<organism evidence="1">
    <name type="scientific">bioreactor metagenome</name>
    <dbReference type="NCBI Taxonomy" id="1076179"/>
    <lineage>
        <taxon>unclassified sequences</taxon>
        <taxon>metagenomes</taxon>
        <taxon>ecological metagenomes</taxon>
    </lineage>
</organism>
<reference evidence="1" key="1">
    <citation type="submission" date="2019-08" db="EMBL/GenBank/DDBJ databases">
        <authorList>
            <person name="Kucharzyk K."/>
            <person name="Murdoch R.W."/>
            <person name="Higgins S."/>
            <person name="Loffler F."/>
        </authorList>
    </citation>
    <scope>NUCLEOTIDE SEQUENCE</scope>
</reference>
<gene>
    <name evidence="1" type="ORF">SDC9_153781</name>
</gene>
<dbReference type="AlphaFoldDB" id="A0A645EWX1"/>
<evidence type="ECO:0000313" key="1">
    <source>
        <dbReference type="EMBL" id="MPN06525.1"/>
    </source>
</evidence>
<proteinExistence type="predicted"/>
<sequence length="151" mass="17542">MVKTMKNDLVLSYTLADGKTHFYGYFLHRKDGSLTSGMNKTPEHTIDELKAEYGAELISTSLEDEIEYFKKDLEYLVPKEIDEEEFTRMFEILPPSKMYNSESVEAFMCTEPLAINFYSHFVNFPKHKKAFKIVAFGNTPITDVIKQAERF</sequence>